<gene>
    <name evidence="1" type="ORF">AC578_1917</name>
</gene>
<keyword evidence="2" id="KW-1185">Reference proteome</keyword>
<evidence type="ECO:0000313" key="1">
    <source>
        <dbReference type="EMBL" id="KXT00476.1"/>
    </source>
</evidence>
<organism evidence="1 2">
    <name type="scientific">Pseudocercospora eumusae</name>
    <dbReference type="NCBI Taxonomy" id="321146"/>
    <lineage>
        <taxon>Eukaryota</taxon>
        <taxon>Fungi</taxon>
        <taxon>Dikarya</taxon>
        <taxon>Ascomycota</taxon>
        <taxon>Pezizomycotina</taxon>
        <taxon>Dothideomycetes</taxon>
        <taxon>Dothideomycetidae</taxon>
        <taxon>Mycosphaerellales</taxon>
        <taxon>Mycosphaerellaceae</taxon>
        <taxon>Pseudocercospora</taxon>
    </lineage>
</organism>
<sequence>MERTSQHRLPAEASTRVIPLPKDHPTVVGAMIDFFYLSDYDDEMGIRDAQPCSPIMFNVLVFTIADKYDVQPLVDLATEKFCQRAESEWRTTAFANAVRELWENAPEGDRKMQNKVLEVSSAHANGLLKEDYGQAFRKLVAEITLFGTQFQLATLNRTRNFLTAHSTYRCKSCNRQFSALKGQGRVCPYCTLDNTYNKLVEMDEIILL</sequence>
<dbReference type="PANTHER" id="PTHR47843:SF5">
    <property type="entry name" value="BTB_POZ DOMAIN PROTEIN"/>
    <property type="match status" value="1"/>
</dbReference>
<protein>
    <recommendedName>
        <fullName evidence="3">BTB domain-containing protein</fullName>
    </recommendedName>
</protein>
<comment type="caution">
    <text evidence="1">The sequence shown here is derived from an EMBL/GenBank/DDBJ whole genome shotgun (WGS) entry which is preliminary data.</text>
</comment>
<reference evidence="1 2" key="1">
    <citation type="submission" date="2015-07" db="EMBL/GenBank/DDBJ databases">
        <title>Comparative genomics of the Sigatoka disease complex on banana suggests a link between parallel evolutionary changes in Pseudocercospora fijiensis and Pseudocercospora eumusae and increased virulence on the banana host.</title>
        <authorList>
            <person name="Chang T.-C."/>
            <person name="Salvucci A."/>
            <person name="Crous P.W."/>
            <person name="Stergiopoulos I."/>
        </authorList>
    </citation>
    <scope>NUCLEOTIDE SEQUENCE [LARGE SCALE GENOMIC DNA]</scope>
    <source>
        <strain evidence="1 2">CBS 114824</strain>
    </source>
</reference>
<dbReference type="AlphaFoldDB" id="A0A139HDI3"/>
<accession>A0A139HDI3</accession>
<name>A0A139HDI3_9PEZI</name>
<dbReference type="Proteomes" id="UP000070133">
    <property type="component" value="Unassembled WGS sequence"/>
</dbReference>
<dbReference type="InterPro" id="IPR011333">
    <property type="entry name" value="SKP1/BTB/POZ_sf"/>
</dbReference>
<evidence type="ECO:0008006" key="3">
    <source>
        <dbReference type="Google" id="ProtNLM"/>
    </source>
</evidence>
<dbReference type="EMBL" id="LFZN01000073">
    <property type="protein sequence ID" value="KXT00476.1"/>
    <property type="molecule type" value="Genomic_DNA"/>
</dbReference>
<dbReference type="PANTHER" id="PTHR47843">
    <property type="entry name" value="BTB DOMAIN-CONTAINING PROTEIN-RELATED"/>
    <property type="match status" value="1"/>
</dbReference>
<dbReference type="Gene3D" id="3.30.710.10">
    <property type="entry name" value="Potassium Channel Kv1.1, Chain A"/>
    <property type="match status" value="1"/>
</dbReference>
<evidence type="ECO:0000313" key="2">
    <source>
        <dbReference type="Proteomes" id="UP000070133"/>
    </source>
</evidence>
<proteinExistence type="predicted"/>
<dbReference type="OrthoDB" id="10257314at2759"/>